<evidence type="ECO:0000313" key="1">
    <source>
        <dbReference type="EMBL" id="ANW12273.1"/>
    </source>
</evidence>
<name>A0A1B1V5K1_9ABAC</name>
<proteinExistence type="predicted"/>
<organism evidence="1">
    <name type="scientific">Malacosoma sp. alphabaculovirus</name>
    <dbReference type="NCBI Taxonomy" id="1881632"/>
    <lineage>
        <taxon>Viruses</taxon>
        <taxon>Viruses incertae sedis</taxon>
        <taxon>Naldaviricetes</taxon>
        <taxon>Lefavirales</taxon>
        <taxon>Baculoviridae</taxon>
        <taxon>Alphabaculovirus</taxon>
    </lineage>
</organism>
<accession>A0A1B1V5K1</accession>
<gene>
    <name evidence="1" type="primary">masp1.40</name>
</gene>
<sequence>MRVGAYILSISLLENTDKTLIEKILNEYFCPLVWAHGAFCTLSVCEDVVVVFPEQPSMYRYRYYDRFLKTPHAAMVSMAIVKCDTSLENVADMIKHVVQSVTHDDMVVEERYGEFY</sequence>
<reference evidence="1" key="1">
    <citation type="submission" date="2016-01" db="EMBL/GenBank/DDBJ databases">
        <authorList>
            <person name="Oliw E.H."/>
        </authorList>
    </citation>
    <scope>NUCLEOTIDE SEQUENCE</scope>
    <source>
        <strain evidence="1">164</strain>
    </source>
</reference>
<dbReference type="EMBL" id="KU659593">
    <property type="protein sequence ID" value="ANW12273.1"/>
    <property type="molecule type" value="Genomic_DNA"/>
</dbReference>
<protein>
    <submittedName>
        <fullName evidence="1">Uncharacterized protein</fullName>
    </submittedName>
</protein>